<feature type="domain" description="YhdP central" evidence="3">
    <location>
        <begin position="361"/>
        <end position="869"/>
    </location>
</feature>
<dbReference type="RefSeq" id="WP_035540410.1">
    <property type="nucleotide sequence ID" value="NZ_ARYL01000030.1"/>
</dbReference>
<dbReference type="InterPro" id="IPR025263">
    <property type="entry name" value="YhdP_central"/>
</dbReference>
<dbReference type="PANTHER" id="PTHR38690">
    <property type="entry name" value="PROTEASE-RELATED"/>
    <property type="match status" value="1"/>
</dbReference>
<feature type="compositionally biased region" description="Pro residues" evidence="1">
    <location>
        <begin position="1113"/>
        <end position="1128"/>
    </location>
</feature>
<reference evidence="4 5" key="1">
    <citation type="journal article" date="2014" name="Antonie Van Leeuwenhoek">
        <title>Hyphomonas beringensis sp. nov. and Hyphomonas chukchiensis sp. nov., isolated from surface seawater of the Bering Sea and Chukchi Sea.</title>
        <authorList>
            <person name="Li C."/>
            <person name="Lai Q."/>
            <person name="Li G."/>
            <person name="Dong C."/>
            <person name="Wang J."/>
            <person name="Liao Y."/>
            <person name="Shao Z."/>
        </authorList>
    </citation>
    <scope>NUCLEOTIDE SEQUENCE [LARGE SCALE GENOMIC DNA]</scope>
    <source>
        <strain evidence="4 5">SCH89</strain>
    </source>
</reference>
<keyword evidence="5" id="KW-1185">Reference proteome</keyword>
<dbReference type="Proteomes" id="UP000024942">
    <property type="component" value="Unassembled WGS sequence"/>
</dbReference>
<protein>
    <recommendedName>
        <fullName evidence="3">YhdP central domain-containing protein</fullName>
    </recommendedName>
</protein>
<evidence type="ECO:0000259" key="3">
    <source>
        <dbReference type="Pfam" id="PF13116"/>
    </source>
</evidence>
<feature type="region of interest" description="Disordered" evidence="1">
    <location>
        <begin position="1098"/>
        <end position="1128"/>
    </location>
</feature>
<proteinExistence type="predicted"/>
<dbReference type="OrthoDB" id="7161641at2"/>
<name>A0A059G470_9PROT</name>
<keyword evidence="2" id="KW-0472">Membrane</keyword>
<evidence type="ECO:0000256" key="1">
    <source>
        <dbReference type="SAM" id="MobiDB-lite"/>
    </source>
</evidence>
<feature type="transmembrane region" description="Helical" evidence="2">
    <location>
        <begin position="9"/>
        <end position="30"/>
    </location>
</feature>
<comment type="caution">
    <text evidence="4">The sequence shown here is derived from an EMBL/GenBank/DDBJ whole genome shotgun (WGS) entry which is preliminary data.</text>
</comment>
<dbReference type="STRING" id="1280953.HOC_15907"/>
<dbReference type="AlphaFoldDB" id="A0A059G470"/>
<dbReference type="eggNOG" id="COG3164">
    <property type="taxonomic scope" value="Bacteria"/>
</dbReference>
<dbReference type="EMBL" id="ARYL01000030">
    <property type="protein sequence ID" value="KDA01355.1"/>
    <property type="molecule type" value="Genomic_DNA"/>
</dbReference>
<keyword evidence="2" id="KW-1133">Transmembrane helix</keyword>
<dbReference type="PANTHER" id="PTHR38690:SF1">
    <property type="entry name" value="PROTEASE"/>
    <property type="match status" value="1"/>
</dbReference>
<dbReference type="PATRIC" id="fig|1280953.3.peg.3192"/>
<gene>
    <name evidence="4" type="ORF">HOC_15907</name>
</gene>
<sequence>MVRQTASTVILEILGGLILLIMVVAGLLAFRLASGPLPLGIFKDDIERALAQARSGHNVSIGEVYLEWSQADRRVLVNARDVKLYDEKNELSAEAAHAELVLSGSSLVLGKVEVLTMDLDQGWINVDQVTDTKWKIAGDPLPEIPTGQLPTTPAEWLARANEVLPQLLVALQQTEPTIDLQRASFDNFEVRVRGREGANLLTLKAAKGQVARAAGGIVLSVSGSGVGDGLPAGLAATLETSNSGQHLKAEFAVAKWPLADLAIRFGMSSERFEGLPANVVVSFDVSKAAGVEQIIIDVDAGAGRLPMGSNGLAVNDLKLKAAYAASTDTLSIDAQTSGAGPLKGNAVLSLQDAMKGDGFRKFNLASPELELDLTPRFEHPIAISRLTLAGEVDLANYAFRGAELTLQTGADTLKASGAFQLTPDKKPGEPPIIGSLDFASEGDLSRETVLAFWPVQLGDGARRFAVNRVTAGVVTSAEGHIDLLRDSLAEGYLRNENLQLDFTVRDAAVRFLDDLPAVENATGKGELTGNGFKVVVESGDYGGWVLDDGVVDFPAFNPKGVPFRVFAKGHGPATNVMKTLAESRLKSKFDPARLTGDAEMTFEMFRPALDDVPYEQVRFSVLGTVTDGGLKNAALGFDLTNGKFNINGNQAGITVSGFGDLGPSPVQFTWRDAFNDGEAPSNLSATAVVTPDVLNRFGLLGRAYLTGEVPLEVQARLNDENLLSADTSLDLGEARIDLSEIGWVKPKGVPAKASVRYEKVGDDTKSTILFTTEDARVDGDYSLGPDSKLVSATLRRAYLKNKADLGGNVVRAAGGGLALSLKGTYLDLSGAMSGLGAAGDTANNSTTPLTIDAELDTLTLRSGLDMRNAVLKAKTGASGLAFFEASGKADDGSPLMARYDSTAPGGATVDVESGNAGFMAQALLGADFLEGGNLELKGKFTKDSSPANFDIALTNVRMRNAPFLTQILSLASLRGLADTLSGEGVLFSRIDIPLKIADGRYIVTGAKAQGPALGLTSSGYVESKTGGIEFDGVLVPSFGLNSALGQIPIIGDLVVGRDGEGVFSLTYSVNGTLEKANVSVNPLSALAPGVIRRIFENPADTSIPEAKPRTPDEPIPSELPPIPEESFK</sequence>
<evidence type="ECO:0000313" key="5">
    <source>
        <dbReference type="Proteomes" id="UP000024942"/>
    </source>
</evidence>
<dbReference type="Pfam" id="PF13116">
    <property type="entry name" value="YhdP"/>
    <property type="match status" value="1"/>
</dbReference>
<keyword evidence="2" id="KW-0812">Transmembrane</keyword>
<dbReference type="InterPro" id="IPR011836">
    <property type="entry name" value="YhdP"/>
</dbReference>
<accession>A0A059G470</accession>
<evidence type="ECO:0000313" key="4">
    <source>
        <dbReference type="EMBL" id="KDA01355.1"/>
    </source>
</evidence>
<organism evidence="4 5">
    <name type="scientific">Hyphomonas oceanitis SCH89</name>
    <dbReference type="NCBI Taxonomy" id="1280953"/>
    <lineage>
        <taxon>Bacteria</taxon>
        <taxon>Pseudomonadati</taxon>
        <taxon>Pseudomonadota</taxon>
        <taxon>Alphaproteobacteria</taxon>
        <taxon>Hyphomonadales</taxon>
        <taxon>Hyphomonadaceae</taxon>
        <taxon>Hyphomonas</taxon>
    </lineage>
</organism>
<evidence type="ECO:0000256" key="2">
    <source>
        <dbReference type="SAM" id="Phobius"/>
    </source>
</evidence>